<name>A0A3D8Q5C9_9HELO</name>
<reference evidence="1 2" key="1">
    <citation type="journal article" date="2018" name="IMA Fungus">
        <title>IMA Genome-F 9: Draft genome sequence of Annulohypoxylon stygium, Aspergillus mulundensis, Berkeleyomyces basicola (syn. Thielaviopsis basicola), Ceratocystis smalleyi, two Cercospora beticola strains, Coleophoma cylindrospora, Fusarium fracticaudum, Phialophora cf. hyalina, and Morchella septimelata.</title>
        <authorList>
            <person name="Wingfield B.D."/>
            <person name="Bills G.F."/>
            <person name="Dong Y."/>
            <person name="Huang W."/>
            <person name="Nel W.J."/>
            <person name="Swalarsk-Parry B.S."/>
            <person name="Vaghefi N."/>
            <person name="Wilken P.M."/>
            <person name="An Z."/>
            <person name="de Beer Z.W."/>
            <person name="De Vos L."/>
            <person name="Chen L."/>
            <person name="Duong T.A."/>
            <person name="Gao Y."/>
            <person name="Hammerbacher A."/>
            <person name="Kikkert J.R."/>
            <person name="Li Y."/>
            <person name="Li H."/>
            <person name="Li K."/>
            <person name="Li Q."/>
            <person name="Liu X."/>
            <person name="Ma X."/>
            <person name="Naidoo K."/>
            <person name="Pethybridge S.J."/>
            <person name="Sun J."/>
            <person name="Steenkamp E.T."/>
            <person name="van der Nest M.A."/>
            <person name="van Wyk S."/>
            <person name="Wingfield M.J."/>
            <person name="Xiong C."/>
            <person name="Yue Q."/>
            <person name="Zhang X."/>
        </authorList>
    </citation>
    <scope>NUCLEOTIDE SEQUENCE [LARGE SCALE GENOMIC DNA]</scope>
    <source>
        <strain evidence="1 2">BP6252</strain>
    </source>
</reference>
<comment type="caution">
    <text evidence="1">The sequence shown here is derived from an EMBL/GenBank/DDBJ whole genome shotgun (WGS) entry which is preliminary data.</text>
</comment>
<proteinExistence type="predicted"/>
<dbReference type="Proteomes" id="UP000256645">
    <property type="component" value="Unassembled WGS sequence"/>
</dbReference>
<sequence length="493" mass="55283">MGNNETKLTEQKYRPKEVSIQAECLPNAPRDRHTTTGLRVNPYSGLKPLISSGEELAICSPTGEQDTTNTNNESEIAKTCYQDKLLPKCRELGIPIEQQTIHYFLSNFVLLPRWSNNLGHMTYLMALMKTPDSTSTFALSLSAVSMGAFGNRPQSRSLRPRAFLKYMEAVKRVNTALRDPELAKSDHTLASVLLLGMFETIYSDKAITSWNNHMSGAVALLKMRGKEIPKNPITRQLYLIVRAQVIPYCFAQSKTLDLPLDWWMSLSVPGMHSSSDTNLKVVDLKSKVDLILTSRSRSLAKYEQVVQLARQAEALEEEYVTWIAGLDAPWLFKTIVWNDRLPEEDEDSMCFPGKVDLYGGMWMANIWNMTRACRLLLSQVHLRCVAWLYGPRDYKTSPEYHKARVHCEILIADIIASVPNFLGGVPEIDDDEGSTAGCAFPCGEGSRIVRKGVSGMFLLWPLSTAITSDFASVAQRKWMARKLRSTSACPRGG</sequence>
<dbReference type="EMBL" id="PDLM01000026">
    <property type="protein sequence ID" value="RDW57012.1"/>
    <property type="molecule type" value="Genomic_DNA"/>
</dbReference>
<accession>A0A3D8Q5C9</accession>
<dbReference type="Pfam" id="PF11951">
    <property type="entry name" value="Fungal_trans_2"/>
    <property type="match status" value="1"/>
</dbReference>
<gene>
    <name evidence="1" type="ORF">BP6252_13930</name>
</gene>
<evidence type="ECO:0000313" key="1">
    <source>
        <dbReference type="EMBL" id="RDW57012.1"/>
    </source>
</evidence>
<evidence type="ECO:0000313" key="2">
    <source>
        <dbReference type="Proteomes" id="UP000256645"/>
    </source>
</evidence>
<dbReference type="OrthoDB" id="4220372at2759"/>
<dbReference type="PANTHER" id="PTHR38791">
    <property type="entry name" value="ZN(II)2CYS6 TRANSCRIPTION FACTOR (EUROFUNG)-RELATED-RELATED"/>
    <property type="match status" value="1"/>
</dbReference>
<dbReference type="PANTHER" id="PTHR38791:SF13">
    <property type="entry name" value="ZN(2)-C6 FUNGAL-TYPE DOMAIN-CONTAINING PROTEIN"/>
    <property type="match status" value="1"/>
</dbReference>
<organism evidence="1 2">
    <name type="scientific">Coleophoma cylindrospora</name>
    <dbReference type="NCBI Taxonomy" id="1849047"/>
    <lineage>
        <taxon>Eukaryota</taxon>
        <taxon>Fungi</taxon>
        <taxon>Dikarya</taxon>
        <taxon>Ascomycota</taxon>
        <taxon>Pezizomycotina</taxon>
        <taxon>Leotiomycetes</taxon>
        <taxon>Helotiales</taxon>
        <taxon>Dermateaceae</taxon>
        <taxon>Coleophoma</taxon>
    </lineage>
</organism>
<dbReference type="AlphaFoldDB" id="A0A3D8Q5C9"/>
<keyword evidence="2" id="KW-1185">Reference proteome</keyword>
<protein>
    <recommendedName>
        <fullName evidence="3">Transcription factor domain-containing protein</fullName>
    </recommendedName>
</protein>
<dbReference type="STRING" id="1849047.A0A3D8Q5C9"/>
<dbReference type="InterPro" id="IPR021858">
    <property type="entry name" value="Fun_TF"/>
</dbReference>
<evidence type="ECO:0008006" key="3">
    <source>
        <dbReference type="Google" id="ProtNLM"/>
    </source>
</evidence>
<dbReference type="InterPro" id="IPR053175">
    <property type="entry name" value="DHMBA_Reg_Transcription_Factor"/>
</dbReference>